<keyword evidence="3" id="KW-1185">Reference proteome</keyword>
<proteinExistence type="predicted"/>
<accession>A0A7T2GIS2</accession>
<name>A0A7T2GIS2_9SPHN</name>
<evidence type="ECO:0000313" key="3">
    <source>
        <dbReference type="Proteomes" id="UP000594873"/>
    </source>
</evidence>
<dbReference type="KEGG" id="sflv:IC614_09050"/>
<reference evidence="2 3" key="1">
    <citation type="submission" date="2020-11" db="EMBL/GenBank/DDBJ databases">
        <title>Genome seq and assembly of Sphingosinicella sp.</title>
        <authorList>
            <person name="Chhetri G."/>
        </authorList>
    </citation>
    <scope>NUCLEOTIDE SEQUENCE [LARGE SCALE GENOMIC DNA]</scope>
    <source>
        <strain evidence="2 3">UDD2</strain>
    </source>
</reference>
<feature type="region of interest" description="Disordered" evidence="1">
    <location>
        <begin position="23"/>
        <end position="48"/>
    </location>
</feature>
<dbReference type="Proteomes" id="UP000594873">
    <property type="component" value="Chromosome"/>
</dbReference>
<organism evidence="2 3">
    <name type="scientific">Allosphingosinicella flava</name>
    <dbReference type="NCBI Taxonomy" id="2771430"/>
    <lineage>
        <taxon>Bacteria</taxon>
        <taxon>Pseudomonadati</taxon>
        <taxon>Pseudomonadota</taxon>
        <taxon>Alphaproteobacteria</taxon>
        <taxon>Sphingomonadales</taxon>
        <taxon>Sphingomonadaceae</taxon>
        <taxon>Allosphingosinicella</taxon>
    </lineage>
</organism>
<dbReference type="AlphaFoldDB" id="A0A7T2GIS2"/>
<dbReference type="EMBL" id="CP065592">
    <property type="protein sequence ID" value="QPQ54482.1"/>
    <property type="molecule type" value="Genomic_DNA"/>
</dbReference>
<evidence type="ECO:0000256" key="1">
    <source>
        <dbReference type="SAM" id="MobiDB-lite"/>
    </source>
</evidence>
<dbReference type="RefSeq" id="WP_200971008.1">
    <property type="nucleotide sequence ID" value="NZ_CP065592.1"/>
</dbReference>
<protein>
    <submittedName>
        <fullName evidence="2">Uncharacterized protein</fullName>
    </submittedName>
</protein>
<sequence>MRSSALIALLLLGACRNAEEETALSGNASEGMAPTASSDPKASAASRWDLQSRDDGTALVLLAANGSAAVRLFCPAGGRNLVVNVPAFRPVGSEERLSFGSGGSVTALVAGSHGDAGRGGVSGTGPAPSDLDALIAGPVAVTYGSQTSGPLPAPPAAFADRFVAACAGEDAPDSPKPVPPVAASPCMMQGETRLAVAPLRAAGTEPFWAARIEGRCVTYSHPEDQAGTRVWTRYTPGAEGGGTWSGALNGRAFELRLRPEAGCSDGMSDTAYPLAADLLVNGERRRGCAAPL</sequence>
<dbReference type="PROSITE" id="PS51257">
    <property type="entry name" value="PROKAR_LIPOPROTEIN"/>
    <property type="match status" value="1"/>
</dbReference>
<gene>
    <name evidence="2" type="ORF">IC614_09050</name>
</gene>
<evidence type="ECO:0000313" key="2">
    <source>
        <dbReference type="EMBL" id="QPQ54482.1"/>
    </source>
</evidence>